<dbReference type="Pfam" id="PF00583">
    <property type="entry name" value="Acetyltransf_1"/>
    <property type="match status" value="1"/>
</dbReference>
<dbReference type="InterPro" id="IPR000182">
    <property type="entry name" value="GNAT_dom"/>
</dbReference>
<sequence>MADREVRYRAAGTDDAAAVAGLHADSWQRHYRGAYADTFLDGEPTGFLEPWWTGRLAQPPAHARTILAECDDQLVGLAHTLLDEDPDWGALVDNLHVRQGFTGQRIGTRLLELTALAVRRWSPLSGMYLLVLEQNTAAQGFYSARGGARVQHLDVPPPGGNPAHLTGKPMCFRIAWPAPLRVRHDRDGEGAAAGSPG</sequence>
<dbReference type="AlphaFoldDB" id="A0A7Z0WE20"/>
<comment type="caution">
    <text evidence="4">The sequence shown here is derived from an EMBL/GenBank/DDBJ whole genome shotgun (WGS) entry which is preliminary data.</text>
</comment>
<feature type="domain" description="N-acetyltransferase" evidence="3">
    <location>
        <begin position="6"/>
        <end position="175"/>
    </location>
</feature>
<dbReference type="GO" id="GO:0016747">
    <property type="term" value="F:acyltransferase activity, transferring groups other than amino-acyl groups"/>
    <property type="evidence" value="ECO:0007669"/>
    <property type="project" value="InterPro"/>
</dbReference>
<dbReference type="InterPro" id="IPR050832">
    <property type="entry name" value="Bact_Acetyltransf"/>
</dbReference>
<reference evidence="4 5" key="1">
    <citation type="submission" date="2016-12" db="EMBL/GenBank/DDBJ databases">
        <title>The draft genome sequence of Actinophytocola xinjiangensis.</title>
        <authorList>
            <person name="Wang W."/>
            <person name="Yuan L."/>
        </authorList>
    </citation>
    <scope>NUCLEOTIDE SEQUENCE [LARGE SCALE GENOMIC DNA]</scope>
    <source>
        <strain evidence="4 5">CGMCC 4.4663</strain>
    </source>
</reference>
<keyword evidence="5" id="KW-1185">Reference proteome</keyword>
<dbReference type="PROSITE" id="PS51186">
    <property type="entry name" value="GNAT"/>
    <property type="match status" value="1"/>
</dbReference>
<dbReference type="Proteomes" id="UP000185696">
    <property type="component" value="Unassembled WGS sequence"/>
</dbReference>
<dbReference type="OrthoDB" id="9799092at2"/>
<evidence type="ECO:0000259" key="3">
    <source>
        <dbReference type="PROSITE" id="PS51186"/>
    </source>
</evidence>
<dbReference type="PANTHER" id="PTHR43877">
    <property type="entry name" value="AMINOALKYLPHOSPHONATE N-ACETYLTRANSFERASE-RELATED-RELATED"/>
    <property type="match status" value="1"/>
</dbReference>
<dbReference type="InterPro" id="IPR016181">
    <property type="entry name" value="Acyl_CoA_acyltransferase"/>
</dbReference>
<dbReference type="EMBL" id="MSIF01000032">
    <property type="protein sequence ID" value="OLF05185.1"/>
    <property type="molecule type" value="Genomic_DNA"/>
</dbReference>
<dbReference type="PANTHER" id="PTHR43877:SF1">
    <property type="entry name" value="ACETYLTRANSFERASE"/>
    <property type="match status" value="1"/>
</dbReference>
<accession>A0A7Z0WE20</accession>
<evidence type="ECO:0000313" key="5">
    <source>
        <dbReference type="Proteomes" id="UP000185696"/>
    </source>
</evidence>
<gene>
    <name evidence="4" type="ORF">BLA60_37345</name>
</gene>
<dbReference type="Gene3D" id="3.40.630.30">
    <property type="match status" value="1"/>
</dbReference>
<proteinExistence type="predicted"/>
<evidence type="ECO:0000313" key="4">
    <source>
        <dbReference type="EMBL" id="OLF05185.1"/>
    </source>
</evidence>
<evidence type="ECO:0000256" key="1">
    <source>
        <dbReference type="ARBA" id="ARBA00022679"/>
    </source>
</evidence>
<protein>
    <recommendedName>
        <fullName evidence="3">N-acetyltransferase domain-containing protein</fullName>
    </recommendedName>
</protein>
<dbReference type="CDD" id="cd04301">
    <property type="entry name" value="NAT_SF"/>
    <property type="match status" value="1"/>
</dbReference>
<dbReference type="SUPFAM" id="SSF55729">
    <property type="entry name" value="Acyl-CoA N-acyltransferases (Nat)"/>
    <property type="match status" value="1"/>
</dbReference>
<keyword evidence="1" id="KW-0808">Transferase</keyword>
<keyword evidence="2" id="KW-0012">Acyltransferase</keyword>
<name>A0A7Z0WE20_9PSEU</name>
<dbReference type="RefSeq" id="WP_075137807.1">
    <property type="nucleotide sequence ID" value="NZ_MSIF01000032.1"/>
</dbReference>
<organism evidence="4 5">
    <name type="scientific">Actinophytocola xinjiangensis</name>
    <dbReference type="NCBI Taxonomy" id="485602"/>
    <lineage>
        <taxon>Bacteria</taxon>
        <taxon>Bacillati</taxon>
        <taxon>Actinomycetota</taxon>
        <taxon>Actinomycetes</taxon>
        <taxon>Pseudonocardiales</taxon>
        <taxon>Pseudonocardiaceae</taxon>
    </lineage>
</organism>
<evidence type="ECO:0000256" key="2">
    <source>
        <dbReference type="ARBA" id="ARBA00023315"/>
    </source>
</evidence>